<protein>
    <recommendedName>
        <fullName evidence="4">EMI domain-containing protein</fullName>
    </recommendedName>
</protein>
<sequence>MARSAAFITVLVMGLLAELKLVGTQYIPPQGGVNYNDQQQQQGYYQQQGNQQQQYAGYGGGPAPGSMDPIPVRTSGIPMASSGNELGAGMPHVCPYQEPSMIGHRRPCVKAYTRMVKVWRPNCGYSGQWCVGYERRTAYYTSYRLVYENSYVTRYKCCHGWSRFNGESGCMYRK</sequence>
<dbReference type="EnsemblMetazoa" id="XM_038205816.1">
    <property type="protein sequence ID" value="XP_038061744.1"/>
    <property type="gene ID" value="LOC119732359"/>
</dbReference>
<feature type="domain" description="EMI" evidence="4">
    <location>
        <begin position="90"/>
        <end position="172"/>
    </location>
</feature>
<evidence type="ECO:0000313" key="5">
    <source>
        <dbReference type="EnsemblMetazoa" id="XP_038061744.1"/>
    </source>
</evidence>
<name>A0A914AEF6_PATMI</name>
<keyword evidence="1 3" id="KW-0732">Signal</keyword>
<dbReference type="Proteomes" id="UP000887568">
    <property type="component" value="Unplaced"/>
</dbReference>
<feature type="signal peptide" evidence="3">
    <location>
        <begin position="1"/>
        <end position="24"/>
    </location>
</feature>
<evidence type="ECO:0000313" key="6">
    <source>
        <dbReference type="Proteomes" id="UP000887568"/>
    </source>
</evidence>
<evidence type="ECO:0000259" key="4">
    <source>
        <dbReference type="PROSITE" id="PS51041"/>
    </source>
</evidence>
<reference evidence="5" key="1">
    <citation type="submission" date="2022-11" db="UniProtKB">
        <authorList>
            <consortium name="EnsemblMetazoa"/>
        </authorList>
    </citation>
    <scope>IDENTIFICATION</scope>
</reference>
<dbReference type="OrthoDB" id="409374at2759"/>
<dbReference type="GeneID" id="119732359"/>
<feature type="chain" id="PRO_5037087628" description="EMI domain-containing protein" evidence="3">
    <location>
        <begin position="25"/>
        <end position="174"/>
    </location>
</feature>
<organism evidence="5 6">
    <name type="scientific">Patiria miniata</name>
    <name type="common">Bat star</name>
    <name type="synonym">Asterina miniata</name>
    <dbReference type="NCBI Taxonomy" id="46514"/>
    <lineage>
        <taxon>Eukaryota</taxon>
        <taxon>Metazoa</taxon>
        <taxon>Echinodermata</taxon>
        <taxon>Eleutherozoa</taxon>
        <taxon>Asterozoa</taxon>
        <taxon>Asteroidea</taxon>
        <taxon>Valvatacea</taxon>
        <taxon>Valvatida</taxon>
        <taxon>Asterinidae</taxon>
        <taxon>Patiria</taxon>
    </lineage>
</organism>
<evidence type="ECO:0000256" key="2">
    <source>
        <dbReference type="ARBA" id="ARBA00023157"/>
    </source>
</evidence>
<evidence type="ECO:0000256" key="3">
    <source>
        <dbReference type="SAM" id="SignalP"/>
    </source>
</evidence>
<dbReference type="RefSeq" id="XP_038061744.1">
    <property type="nucleotide sequence ID" value="XM_038205816.1"/>
</dbReference>
<evidence type="ECO:0000256" key="1">
    <source>
        <dbReference type="ARBA" id="ARBA00022729"/>
    </source>
</evidence>
<dbReference type="InterPro" id="IPR011489">
    <property type="entry name" value="EMI_domain"/>
</dbReference>
<keyword evidence="6" id="KW-1185">Reference proteome</keyword>
<dbReference type="OMA" id="ESGCMYR"/>
<proteinExistence type="predicted"/>
<accession>A0A914AEF6</accession>
<keyword evidence="2" id="KW-1015">Disulfide bond</keyword>
<dbReference type="AlphaFoldDB" id="A0A914AEF6"/>
<dbReference type="PROSITE" id="PS51041">
    <property type="entry name" value="EMI"/>
    <property type="match status" value="1"/>
</dbReference>